<dbReference type="GeneID" id="25902782"/>
<dbReference type="Gene3D" id="6.10.260.10">
    <property type="match status" value="1"/>
</dbReference>
<proteinExistence type="inferred from homology"/>
<sequence>MPYEHNVPVFEIAWEVANKVGGIYTVIATKAGVSVKELGDRYFCIGLVNHTQIETEVDQHDLKNANVMAAVESIRSQGINVVTGRWLVDGYPQCILFDLATAGYKLNDWKYDLFEKCKIELPDNDLETNDATLFGNLTVQFLQHVSENGAKDGEFQAIAHFHEWLVGVGLILARTNNVNVATLFTTHATLLGRYLCAGNVDMYNNLSTFDCDAEAGKRGIYHRYCIERAATHCAHVFTTVSDITGDEATHLLKRKPDVLTPNGLNVKKFAALHEFQNLHQQSKAVIQQFVRGHFHGMLDFDMDKTLFFFLAGRYEFRNKGCDVFIEALARLNYELQEMGSDKTVVAFIVMSGKVTSFNVDALEGQAIAKQVEAAVEKVKGSIGVKLLKVADEGRIPDDNDIHLDKRDIMELKKAIYSSRRKNLPPVVTHDLVDDKNDEVLENLRRVKLFNNKHDRVKMIFHPQFLSSTSPILPLDYDGFVRGCHLGVFPSYYEPWGYTPAECTVMGVPSITSNLAGFGGFIEHHVPNFNHHGTFVVDRRFKSADESVNQLKDYMKDFCIMDRRERIVLRNRVERLSDLLDWKSLGDYYRYARQLALHHKYNYPLEGPPTIENRNFGDTSGKLPEELKDKDGNDKITLEELRDMMAKMMRRGSMG</sequence>
<comment type="similarity">
    <text evidence="2 7">Belongs to the glycosyltransferase 3 family.</text>
</comment>
<dbReference type="FunFam" id="3.40.50.2000:FF:000177">
    <property type="entry name" value="Glycogen [starch] synthase"/>
    <property type="match status" value="1"/>
</dbReference>
<keyword evidence="5 7" id="KW-0320">Glycogen biosynthesis</keyword>
<comment type="pathway">
    <text evidence="1 7">Glycan biosynthesis; glycogen biosynthesis.</text>
</comment>
<dbReference type="GO" id="GO:0005737">
    <property type="term" value="C:cytoplasm"/>
    <property type="evidence" value="ECO:0007669"/>
    <property type="project" value="TreeGrafter"/>
</dbReference>
<dbReference type="Gene3D" id="3.40.50.2000">
    <property type="entry name" value="Glycogen Phosphorylase B"/>
    <property type="match status" value="2"/>
</dbReference>
<dbReference type="GO" id="GO:0005509">
    <property type="term" value="F:calcium ion binding"/>
    <property type="evidence" value="ECO:0007669"/>
    <property type="project" value="InterPro"/>
</dbReference>
<evidence type="ECO:0000256" key="3">
    <source>
        <dbReference type="ARBA" id="ARBA00022676"/>
    </source>
</evidence>
<dbReference type="eggNOG" id="KOG3742">
    <property type="taxonomic scope" value="Eukaryota"/>
</dbReference>
<evidence type="ECO:0000259" key="8">
    <source>
        <dbReference type="PROSITE" id="PS50222"/>
    </source>
</evidence>
<evidence type="ECO:0000313" key="9">
    <source>
        <dbReference type="EMBL" id="KNC85556.1"/>
    </source>
</evidence>
<keyword evidence="4 7" id="KW-0808">Transferase</keyword>
<dbReference type="PANTHER" id="PTHR10176">
    <property type="entry name" value="GLYCOGEN SYNTHASE"/>
    <property type="match status" value="1"/>
</dbReference>
<evidence type="ECO:0000256" key="7">
    <source>
        <dbReference type="RuleBase" id="RU363104"/>
    </source>
</evidence>
<keyword evidence="10" id="KW-1185">Reference proteome</keyword>
<dbReference type="EMBL" id="KQ241696">
    <property type="protein sequence ID" value="KNC85556.1"/>
    <property type="molecule type" value="Genomic_DNA"/>
</dbReference>
<dbReference type="SUPFAM" id="SSF53756">
    <property type="entry name" value="UDP-Glycosyltransferase/glycogen phosphorylase"/>
    <property type="match status" value="2"/>
</dbReference>
<dbReference type="Pfam" id="PF05693">
    <property type="entry name" value="Glycogen_syn"/>
    <property type="match status" value="1"/>
</dbReference>
<dbReference type="InterPro" id="IPR008631">
    <property type="entry name" value="Glycogen_synth"/>
</dbReference>
<dbReference type="EC" id="2.4.1.11" evidence="7"/>
<dbReference type="PANTHER" id="PTHR10176:SF3">
    <property type="entry name" value="GLYCOGEN [STARCH] SYNTHASE"/>
    <property type="match status" value="1"/>
</dbReference>
<name>A0A0L0G9J4_9EUKA</name>
<evidence type="ECO:0000256" key="1">
    <source>
        <dbReference type="ARBA" id="ARBA00004964"/>
    </source>
</evidence>
<dbReference type="GO" id="GO:0005978">
    <property type="term" value="P:glycogen biosynthetic process"/>
    <property type="evidence" value="ECO:0007669"/>
    <property type="project" value="UniProtKB-UniPathway"/>
</dbReference>
<dbReference type="Proteomes" id="UP000054560">
    <property type="component" value="Unassembled WGS sequence"/>
</dbReference>
<keyword evidence="3 7" id="KW-0328">Glycosyltransferase</keyword>
<dbReference type="InterPro" id="IPR018247">
    <property type="entry name" value="EF_Hand_1_Ca_BS"/>
</dbReference>
<reference evidence="9 10" key="1">
    <citation type="submission" date="2011-02" db="EMBL/GenBank/DDBJ databases">
        <title>The Genome Sequence of Sphaeroforma arctica JP610.</title>
        <authorList>
            <consortium name="The Broad Institute Genome Sequencing Platform"/>
            <person name="Russ C."/>
            <person name="Cuomo C."/>
            <person name="Young S.K."/>
            <person name="Zeng Q."/>
            <person name="Gargeya S."/>
            <person name="Alvarado L."/>
            <person name="Berlin A."/>
            <person name="Chapman S.B."/>
            <person name="Chen Z."/>
            <person name="Freedman E."/>
            <person name="Gellesch M."/>
            <person name="Goldberg J."/>
            <person name="Griggs A."/>
            <person name="Gujja S."/>
            <person name="Heilman E."/>
            <person name="Heiman D."/>
            <person name="Howarth C."/>
            <person name="Mehta T."/>
            <person name="Neiman D."/>
            <person name="Pearson M."/>
            <person name="Roberts A."/>
            <person name="Saif S."/>
            <person name="Shea T."/>
            <person name="Shenoy N."/>
            <person name="Sisk P."/>
            <person name="Stolte C."/>
            <person name="Sykes S."/>
            <person name="White J."/>
            <person name="Yandava C."/>
            <person name="Burger G."/>
            <person name="Gray M.W."/>
            <person name="Holland P.W.H."/>
            <person name="King N."/>
            <person name="Lang F.B.F."/>
            <person name="Roger A.J."/>
            <person name="Ruiz-Trillo I."/>
            <person name="Haas B."/>
            <person name="Nusbaum C."/>
            <person name="Birren B."/>
        </authorList>
    </citation>
    <scope>NUCLEOTIDE SEQUENCE [LARGE SCALE GENOMIC DNA]</scope>
    <source>
        <strain evidence="9 10">JP610</strain>
    </source>
</reference>
<accession>A0A0L0G9J4</accession>
<feature type="domain" description="EF-hand" evidence="8">
    <location>
        <begin position="628"/>
        <end position="650"/>
    </location>
</feature>
<comment type="function">
    <text evidence="7">Transfers the glycosyl residue from UDP-Glc to the non-reducing end of alpha-1,4-glucan.</text>
</comment>
<evidence type="ECO:0000313" key="10">
    <source>
        <dbReference type="Proteomes" id="UP000054560"/>
    </source>
</evidence>
<evidence type="ECO:0000256" key="5">
    <source>
        <dbReference type="ARBA" id="ARBA00023056"/>
    </source>
</evidence>
<dbReference type="UniPathway" id="UPA00164"/>
<evidence type="ECO:0000256" key="6">
    <source>
        <dbReference type="ARBA" id="ARBA00047345"/>
    </source>
</evidence>
<comment type="catalytic activity">
    <reaction evidence="6">
        <text>[(1-&gt;4)-alpha-D-glucosyl](n) + UDP-alpha-D-glucose = [(1-&gt;4)-alpha-D-glucosyl](n+1) + UDP + H(+)</text>
        <dbReference type="Rhea" id="RHEA:18549"/>
        <dbReference type="Rhea" id="RHEA-COMP:9584"/>
        <dbReference type="Rhea" id="RHEA-COMP:9587"/>
        <dbReference type="ChEBI" id="CHEBI:15378"/>
        <dbReference type="ChEBI" id="CHEBI:15444"/>
        <dbReference type="ChEBI" id="CHEBI:58223"/>
        <dbReference type="ChEBI" id="CHEBI:58885"/>
        <dbReference type="EC" id="2.4.1.11"/>
    </reaction>
    <physiologicalReaction direction="left-to-right" evidence="6">
        <dbReference type="Rhea" id="RHEA:18550"/>
    </physiologicalReaction>
</comment>
<dbReference type="InterPro" id="IPR002048">
    <property type="entry name" value="EF_hand_dom"/>
</dbReference>
<dbReference type="STRING" id="667725.A0A0L0G9J4"/>
<dbReference type="AlphaFoldDB" id="A0A0L0G9J4"/>
<protein>
    <recommendedName>
        <fullName evidence="7">Glycogen [starch] synthase</fullName>
        <ecNumber evidence="7">2.4.1.11</ecNumber>
    </recommendedName>
</protein>
<dbReference type="OrthoDB" id="6335297at2759"/>
<dbReference type="GO" id="GO:0004373">
    <property type="term" value="F:alpha-1,4-glucan glucosyltransferase (UDP-glucose donor) activity"/>
    <property type="evidence" value="ECO:0007669"/>
    <property type="project" value="UniProtKB-EC"/>
</dbReference>
<dbReference type="PROSITE" id="PS50222">
    <property type="entry name" value="EF_HAND_2"/>
    <property type="match status" value="1"/>
</dbReference>
<evidence type="ECO:0000256" key="4">
    <source>
        <dbReference type="ARBA" id="ARBA00022679"/>
    </source>
</evidence>
<dbReference type="RefSeq" id="XP_014159458.1">
    <property type="nucleotide sequence ID" value="XM_014303983.1"/>
</dbReference>
<evidence type="ECO:0000256" key="2">
    <source>
        <dbReference type="ARBA" id="ARBA00010686"/>
    </source>
</evidence>
<organism evidence="9 10">
    <name type="scientific">Sphaeroforma arctica JP610</name>
    <dbReference type="NCBI Taxonomy" id="667725"/>
    <lineage>
        <taxon>Eukaryota</taxon>
        <taxon>Ichthyosporea</taxon>
        <taxon>Ichthyophonida</taxon>
        <taxon>Sphaeroforma</taxon>
    </lineage>
</organism>
<gene>
    <name evidence="9" type="ORF">SARC_02278</name>
</gene>
<dbReference type="PROSITE" id="PS00018">
    <property type="entry name" value="EF_HAND_1"/>
    <property type="match status" value="1"/>
</dbReference>